<dbReference type="InterPro" id="IPR043504">
    <property type="entry name" value="Peptidase_S1_PA_chymotrypsin"/>
</dbReference>
<sequence>MPTPVMIATGNDKRAEPEAIAKGLERAMRCVCAVSAPGSQAGTGTLIGPDLVLTNYHVVEGLIGEGADFEGAECRFDYRLGEDDRLLDVGTTQTIFNIRDIVVASKPSLGDVRDGGDVFDDDKLDFAIIRLDTPAGQLPDYNGIRRGWIPLPRSGERPDPEIGQKFMILQYPYEIGGAFILQPLKSDNAKFTGVRGAAGQHARYTHNGATARGSSGGPCFAITFQFAFIALHNAGLGETADGQSRGQAIPLRRISGFIERAYERPANVLGLVPPQAPGKDVLARQRAESIERRKEAALCLMDRSREERRFLARLFAASLPQVARPLLHVVVCRTNDAHSHFIKRLKFLSFESQPNGIDQLRLMALTKGLSAPSRTPQPGVWPQQDDVAQRRQELSDIVQLLDPRSRYLVLLSRTIDAAWSLATEEPLLTEFAAMLAEHFGDNRDGIQAVVCFIVADGEDSNAVLQQFAGLWSAGTPPHCGVCVRLSQVGFNELDEWRAVLETAWTADDTFNAAIASQFNGTQLKPLDIVAKSLDVSLCNYIAGTLDRSGKPGEPRP</sequence>
<protein>
    <submittedName>
        <fullName evidence="1">Trypsin-like peptidase domain-containing protein</fullName>
    </submittedName>
</protein>
<proteinExistence type="predicted"/>
<reference evidence="2" key="1">
    <citation type="submission" date="2016-08" db="EMBL/GenBank/DDBJ databases">
        <authorList>
            <person name="Varghese N."/>
            <person name="Submissions Spin"/>
        </authorList>
    </citation>
    <scope>NUCLEOTIDE SEQUENCE [LARGE SCALE GENOMIC DNA]</scope>
    <source>
        <strain evidence="2">ERR11</strain>
    </source>
</reference>
<dbReference type="Pfam" id="PF13365">
    <property type="entry name" value="Trypsin_2"/>
    <property type="match status" value="1"/>
</dbReference>
<name>A0A1C3XU48_9BRAD</name>
<dbReference type="InterPro" id="IPR009003">
    <property type="entry name" value="Peptidase_S1_PA"/>
</dbReference>
<dbReference type="RefSeq" id="WP_165637947.1">
    <property type="nucleotide sequence ID" value="NZ_FMAI01000053.1"/>
</dbReference>
<organism evidence="1 2">
    <name type="scientific">Bradyrhizobium shewense</name>
    <dbReference type="NCBI Taxonomy" id="1761772"/>
    <lineage>
        <taxon>Bacteria</taxon>
        <taxon>Pseudomonadati</taxon>
        <taxon>Pseudomonadota</taxon>
        <taxon>Alphaproteobacteria</taxon>
        <taxon>Hyphomicrobiales</taxon>
        <taxon>Nitrobacteraceae</taxon>
        <taxon>Bradyrhizobium</taxon>
    </lineage>
</organism>
<accession>A0A1C3XU48</accession>
<dbReference type="SUPFAM" id="SSF50494">
    <property type="entry name" value="Trypsin-like serine proteases"/>
    <property type="match status" value="1"/>
</dbReference>
<dbReference type="Proteomes" id="UP000199184">
    <property type="component" value="Unassembled WGS sequence"/>
</dbReference>
<dbReference type="AlphaFoldDB" id="A0A1C3XU48"/>
<dbReference type="Gene3D" id="2.40.10.10">
    <property type="entry name" value="Trypsin-like serine proteases"/>
    <property type="match status" value="2"/>
</dbReference>
<evidence type="ECO:0000313" key="1">
    <source>
        <dbReference type="EMBL" id="SCB55770.1"/>
    </source>
</evidence>
<evidence type="ECO:0000313" key="2">
    <source>
        <dbReference type="Proteomes" id="UP000199184"/>
    </source>
</evidence>
<dbReference type="EMBL" id="FMAI01000053">
    <property type="protein sequence ID" value="SCB55770.1"/>
    <property type="molecule type" value="Genomic_DNA"/>
</dbReference>
<gene>
    <name evidence="1" type="ORF">GA0061098_105313</name>
</gene>
<keyword evidence="2" id="KW-1185">Reference proteome</keyword>